<dbReference type="OrthoDB" id="5596422at2759"/>
<dbReference type="PANTHER" id="PTHR24067">
    <property type="entry name" value="UBIQUITIN-CONJUGATING ENZYME E2"/>
    <property type="match status" value="1"/>
</dbReference>
<dbReference type="SMART" id="SM00212">
    <property type="entry name" value="UBCc"/>
    <property type="match status" value="1"/>
</dbReference>
<dbReference type="CDD" id="cd23814">
    <property type="entry name" value="UEV_AKTIP"/>
    <property type="match status" value="1"/>
</dbReference>
<dbReference type="EMBL" id="OV725077">
    <property type="protein sequence ID" value="CAH1389019.1"/>
    <property type="molecule type" value="Genomic_DNA"/>
</dbReference>
<sequence length="276" mass="31617">MAVMEPNDFDPDNEAGDLSRHGSIRKVLHSLVGTDSLLGKSAKMLDRPKSKGTSLDPDDYSLSFKEYTIISEYNLVVSRHIPGLYVIPSANSELLWFGVIFIRSGVYRGGIFRFILQIPEEFPDNVHPSLVFETKVFHPSVDIETLELNLSTVFNNWSRNINHIWQVLDYARNIFYHIPAKARTNKLAAHLYEFEREEYLSQAMKCVQDSQSDVYKSLETDDAHYLKFSQYDETIHGETLRALKKFKTCSKYNGHSSGLSWVKRGSLKPCSANSYF</sequence>
<feature type="domain" description="UBC core" evidence="1">
    <location>
        <begin position="64"/>
        <end position="212"/>
    </location>
</feature>
<dbReference type="Pfam" id="PF00179">
    <property type="entry name" value="UQ_con"/>
    <property type="match status" value="1"/>
</dbReference>
<reference evidence="2" key="1">
    <citation type="submission" date="2022-01" db="EMBL/GenBank/DDBJ databases">
        <authorList>
            <person name="King R."/>
        </authorList>
    </citation>
    <scope>NUCLEOTIDE SEQUENCE</scope>
</reference>
<dbReference type="Proteomes" id="UP001152798">
    <property type="component" value="Chromosome 1"/>
</dbReference>
<dbReference type="AlphaFoldDB" id="A0A9P0DW31"/>
<evidence type="ECO:0000259" key="1">
    <source>
        <dbReference type="PROSITE" id="PS50127"/>
    </source>
</evidence>
<dbReference type="Gene3D" id="3.10.110.10">
    <property type="entry name" value="Ubiquitin Conjugating Enzyme"/>
    <property type="match status" value="1"/>
</dbReference>
<organism evidence="2 3">
    <name type="scientific">Nezara viridula</name>
    <name type="common">Southern green stink bug</name>
    <name type="synonym">Cimex viridulus</name>
    <dbReference type="NCBI Taxonomy" id="85310"/>
    <lineage>
        <taxon>Eukaryota</taxon>
        <taxon>Metazoa</taxon>
        <taxon>Ecdysozoa</taxon>
        <taxon>Arthropoda</taxon>
        <taxon>Hexapoda</taxon>
        <taxon>Insecta</taxon>
        <taxon>Pterygota</taxon>
        <taxon>Neoptera</taxon>
        <taxon>Paraneoptera</taxon>
        <taxon>Hemiptera</taxon>
        <taxon>Heteroptera</taxon>
        <taxon>Panheteroptera</taxon>
        <taxon>Pentatomomorpha</taxon>
        <taxon>Pentatomoidea</taxon>
        <taxon>Pentatomidae</taxon>
        <taxon>Pentatominae</taxon>
        <taxon>Nezara</taxon>
    </lineage>
</organism>
<dbReference type="SUPFAM" id="SSF54495">
    <property type="entry name" value="UBC-like"/>
    <property type="match status" value="1"/>
</dbReference>
<accession>A0A9P0DW31</accession>
<protein>
    <recommendedName>
        <fullName evidence="1">UBC core domain-containing protein</fullName>
    </recommendedName>
</protein>
<proteinExistence type="predicted"/>
<name>A0A9P0DW31_NEZVI</name>
<keyword evidence="3" id="KW-1185">Reference proteome</keyword>
<dbReference type="PROSITE" id="PS50127">
    <property type="entry name" value="UBC_2"/>
    <property type="match status" value="1"/>
</dbReference>
<dbReference type="InterPro" id="IPR050113">
    <property type="entry name" value="Ub_conjugating_enzyme"/>
</dbReference>
<evidence type="ECO:0000313" key="3">
    <source>
        <dbReference type="Proteomes" id="UP001152798"/>
    </source>
</evidence>
<dbReference type="InterPro" id="IPR016135">
    <property type="entry name" value="UBQ-conjugating_enzyme/RWD"/>
</dbReference>
<dbReference type="InterPro" id="IPR000608">
    <property type="entry name" value="UBC"/>
</dbReference>
<gene>
    <name evidence="2" type="ORF">NEZAVI_LOCUS496</name>
</gene>
<evidence type="ECO:0000313" key="2">
    <source>
        <dbReference type="EMBL" id="CAH1389019.1"/>
    </source>
</evidence>